<dbReference type="HOGENOM" id="CLU_2125078_0_0_1"/>
<evidence type="ECO:0000313" key="3">
    <source>
        <dbReference type="Proteomes" id="UP000006591"/>
    </source>
</evidence>
<name>A0A0E0GFU3_ORYNI</name>
<keyword evidence="3" id="KW-1185">Reference proteome</keyword>
<evidence type="ECO:0000313" key="2">
    <source>
        <dbReference type="EnsemblPlants" id="ONIVA03G00880.6"/>
    </source>
</evidence>
<organism evidence="2">
    <name type="scientific">Oryza nivara</name>
    <name type="common">Indian wild rice</name>
    <name type="synonym">Oryza sativa f. spontanea</name>
    <dbReference type="NCBI Taxonomy" id="4536"/>
    <lineage>
        <taxon>Eukaryota</taxon>
        <taxon>Viridiplantae</taxon>
        <taxon>Streptophyta</taxon>
        <taxon>Embryophyta</taxon>
        <taxon>Tracheophyta</taxon>
        <taxon>Spermatophyta</taxon>
        <taxon>Magnoliopsida</taxon>
        <taxon>Liliopsida</taxon>
        <taxon>Poales</taxon>
        <taxon>Poaceae</taxon>
        <taxon>BOP clade</taxon>
        <taxon>Oryzoideae</taxon>
        <taxon>Oryzeae</taxon>
        <taxon>Oryzinae</taxon>
        <taxon>Oryza</taxon>
    </lineage>
</organism>
<evidence type="ECO:0000256" key="1">
    <source>
        <dbReference type="SAM" id="MobiDB-lite"/>
    </source>
</evidence>
<feature type="region of interest" description="Disordered" evidence="1">
    <location>
        <begin position="93"/>
        <end position="114"/>
    </location>
</feature>
<feature type="compositionally biased region" description="Pro residues" evidence="1">
    <location>
        <begin position="98"/>
        <end position="108"/>
    </location>
</feature>
<dbReference type="Gramene" id="ONIVA03G00880.6">
    <property type="protein sequence ID" value="ONIVA03G00880.6"/>
    <property type="gene ID" value="ONIVA03G00880"/>
</dbReference>
<protein>
    <submittedName>
        <fullName evidence="2">Uncharacterized protein</fullName>
    </submittedName>
</protein>
<dbReference type="EnsemblPlants" id="ONIVA03G00880.6">
    <property type="protein sequence ID" value="ONIVA03G00880.6"/>
    <property type="gene ID" value="ONIVA03G00880"/>
</dbReference>
<dbReference type="AlphaFoldDB" id="A0A0E0GFU3"/>
<dbReference type="Proteomes" id="UP000006591">
    <property type="component" value="Chromosome 3"/>
</dbReference>
<reference evidence="2" key="1">
    <citation type="submission" date="2015-04" db="UniProtKB">
        <authorList>
            <consortium name="EnsemblPlants"/>
        </authorList>
    </citation>
    <scope>IDENTIFICATION</scope>
    <source>
        <strain evidence="2">SL10</strain>
    </source>
</reference>
<proteinExistence type="predicted"/>
<sequence length="114" mass="12914">MEEEREGGRRRGIVLIITIEGKDSTRERGRWEARYNGLLGRIVQRIITDVRGQIQRLRNRVSIGTLCLPPPYPRLELEKGGRRLLLALGYSGQGRLPQPAPTPAPLPQLPRVKD</sequence>
<reference evidence="2" key="2">
    <citation type="submission" date="2018-04" db="EMBL/GenBank/DDBJ databases">
        <title>OnivRS2 (Oryza nivara Reference Sequence Version 2).</title>
        <authorList>
            <person name="Zhang J."/>
            <person name="Kudrna D."/>
            <person name="Lee S."/>
            <person name="Talag J."/>
            <person name="Rajasekar S."/>
            <person name="Welchert J."/>
            <person name="Hsing Y.-I."/>
            <person name="Wing R.A."/>
        </authorList>
    </citation>
    <scope>NUCLEOTIDE SEQUENCE [LARGE SCALE GENOMIC DNA]</scope>
    <source>
        <strain evidence="2">SL10</strain>
    </source>
</reference>
<accession>A0A0E0GFU3</accession>